<dbReference type="EMBL" id="CAAALY010256495">
    <property type="protein sequence ID" value="VEL37975.1"/>
    <property type="molecule type" value="Genomic_DNA"/>
</dbReference>
<feature type="region of interest" description="Disordered" evidence="1">
    <location>
        <begin position="7"/>
        <end position="121"/>
    </location>
</feature>
<evidence type="ECO:0000256" key="1">
    <source>
        <dbReference type="SAM" id="MobiDB-lite"/>
    </source>
</evidence>
<evidence type="ECO:0000313" key="3">
    <source>
        <dbReference type="Proteomes" id="UP000784294"/>
    </source>
</evidence>
<keyword evidence="3" id="KW-1185">Reference proteome</keyword>
<dbReference type="AlphaFoldDB" id="A0A448XJB2"/>
<feature type="compositionally biased region" description="Low complexity" evidence="1">
    <location>
        <begin position="92"/>
        <end position="101"/>
    </location>
</feature>
<gene>
    <name evidence="2" type="ORF">PXEA_LOCUS31415</name>
</gene>
<feature type="compositionally biased region" description="Basic residues" evidence="1">
    <location>
        <begin position="244"/>
        <end position="266"/>
    </location>
</feature>
<name>A0A448XJB2_9PLAT</name>
<comment type="caution">
    <text evidence="2">The sequence shown here is derived from an EMBL/GenBank/DDBJ whole genome shotgun (WGS) entry which is preliminary data.</text>
</comment>
<feature type="compositionally biased region" description="Polar residues" evidence="1">
    <location>
        <begin position="40"/>
        <end position="58"/>
    </location>
</feature>
<feature type="region of interest" description="Disordered" evidence="1">
    <location>
        <begin position="215"/>
        <end position="268"/>
    </location>
</feature>
<feature type="compositionally biased region" description="Basic residues" evidence="1">
    <location>
        <begin position="306"/>
        <end position="321"/>
    </location>
</feature>
<feature type="region of interest" description="Disordered" evidence="1">
    <location>
        <begin position="286"/>
        <end position="336"/>
    </location>
</feature>
<proteinExistence type="predicted"/>
<feature type="compositionally biased region" description="Low complexity" evidence="1">
    <location>
        <begin position="108"/>
        <end position="121"/>
    </location>
</feature>
<feature type="compositionally biased region" description="Low complexity" evidence="1">
    <location>
        <begin position="15"/>
        <end position="39"/>
    </location>
</feature>
<accession>A0A448XJB2</accession>
<reference evidence="2" key="1">
    <citation type="submission" date="2018-11" db="EMBL/GenBank/DDBJ databases">
        <authorList>
            <consortium name="Pathogen Informatics"/>
        </authorList>
    </citation>
    <scope>NUCLEOTIDE SEQUENCE</scope>
</reference>
<feature type="compositionally biased region" description="Polar residues" evidence="1">
    <location>
        <begin position="229"/>
        <end position="243"/>
    </location>
</feature>
<protein>
    <submittedName>
        <fullName evidence="2">Uncharacterized protein</fullName>
    </submittedName>
</protein>
<organism evidence="2 3">
    <name type="scientific">Protopolystoma xenopodis</name>
    <dbReference type="NCBI Taxonomy" id="117903"/>
    <lineage>
        <taxon>Eukaryota</taxon>
        <taxon>Metazoa</taxon>
        <taxon>Spiralia</taxon>
        <taxon>Lophotrochozoa</taxon>
        <taxon>Platyhelminthes</taxon>
        <taxon>Monogenea</taxon>
        <taxon>Polyopisthocotylea</taxon>
        <taxon>Polystomatidea</taxon>
        <taxon>Polystomatidae</taxon>
        <taxon>Protopolystoma</taxon>
    </lineage>
</organism>
<dbReference type="Proteomes" id="UP000784294">
    <property type="component" value="Unassembled WGS sequence"/>
</dbReference>
<evidence type="ECO:0000313" key="2">
    <source>
        <dbReference type="EMBL" id="VEL37975.1"/>
    </source>
</evidence>
<sequence>MLPLLRISRPSGHFSLTSSPSPGPSSGSTILTSPSLSISVASSTTGGNSVITPTNPTAGSVALRRPFGRNSPAVPSIVSNNGLSGSSGGGSSINEGSPESGLGYTMDSQTSGISSSQSKQISRNSMPQVLLLASSLEAASLGGSTGGIGSSSGGSQVGHLAGLRQTTGGAVTPMMNDSVSGICNGGGSNSSGGTGSVTPFTNCLESLVYTKWTGPANYDSTETSREGAQITQFSGRSPGQTNLHQHHRHQHHHPQHQQQKNQHRQQHNPCLNQHAQAHGHSHSYANLIGHHKGQNNEGQQHQQLSHFHHHHHPQHQNHPTRHQQSIPITSSPPTPIHLPQLVQLYERAPGSQNGCYGPPHEASQELRCTPEEKVVSVIGGLKAKALLDVR</sequence>